<dbReference type="Pfam" id="PF25954">
    <property type="entry name" value="Beta-barrel_RND_2"/>
    <property type="match status" value="1"/>
</dbReference>
<evidence type="ECO:0000313" key="7">
    <source>
        <dbReference type="Proteomes" id="UP000095228"/>
    </source>
</evidence>
<keyword evidence="3" id="KW-0812">Transmembrane</keyword>
<dbReference type="Gene3D" id="2.40.30.170">
    <property type="match status" value="1"/>
</dbReference>
<dbReference type="SUPFAM" id="SSF111369">
    <property type="entry name" value="HlyD-like secretion proteins"/>
    <property type="match status" value="1"/>
</dbReference>
<evidence type="ECO:0000259" key="4">
    <source>
        <dbReference type="Pfam" id="PF25917"/>
    </source>
</evidence>
<dbReference type="PANTHER" id="PTHR30469">
    <property type="entry name" value="MULTIDRUG RESISTANCE PROTEIN MDTA"/>
    <property type="match status" value="1"/>
</dbReference>
<dbReference type="Gene3D" id="2.40.420.20">
    <property type="match status" value="1"/>
</dbReference>
<evidence type="ECO:0000256" key="2">
    <source>
        <dbReference type="SAM" id="Coils"/>
    </source>
</evidence>
<dbReference type="GO" id="GO:1990281">
    <property type="term" value="C:efflux pump complex"/>
    <property type="evidence" value="ECO:0007669"/>
    <property type="project" value="TreeGrafter"/>
</dbReference>
<dbReference type="InterPro" id="IPR058792">
    <property type="entry name" value="Beta-barrel_RND_2"/>
</dbReference>
<evidence type="ECO:0000313" key="6">
    <source>
        <dbReference type="EMBL" id="AOS44380.1"/>
    </source>
</evidence>
<proteinExistence type="inferred from homology"/>
<dbReference type="Gene3D" id="2.40.50.100">
    <property type="match status" value="1"/>
</dbReference>
<dbReference type="PANTHER" id="PTHR30469:SF38">
    <property type="entry name" value="HLYD FAMILY SECRETION PROTEIN"/>
    <property type="match status" value="1"/>
</dbReference>
<evidence type="ECO:0000259" key="5">
    <source>
        <dbReference type="Pfam" id="PF25954"/>
    </source>
</evidence>
<dbReference type="Proteomes" id="UP000095228">
    <property type="component" value="Chromosome"/>
</dbReference>
<feature type="coiled-coil region" evidence="2">
    <location>
        <begin position="115"/>
        <end position="149"/>
    </location>
</feature>
<dbReference type="PATRIC" id="fig|1838286.3.peg.1457"/>
<evidence type="ECO:0000256" key="1">
    <source>
        <dbReference type="ARBA" id="ARBA00009477"/>
    </source>
</evidence>
<feature type="domain" description="CusB-like beta-barrel" evidence="5">
    <location>
        <begin position="243"/>
        <end position="316"/>
    </location>
</feature>
<feature type="transmembrane region" description="Helical" evidence="3">
    <location>
        <begin position="21"/>
        <end position="39"/>
    </location>
</feature>
<comment type="similarity">
    <text evidence="1">Belongs to the membrane fusion protein (MFP) (TC 8.A.1) family.</text>
</comment>
<gene>
    <name evidence="6" type="primary">mdtA_2</name>
    <name evidence="6" type="ORF">Verru16b_01442</name>
</gene>
<keyword evidence="7" id="KW-1185">Reference proteome</keyword>
<sequence length="399" mass="42492">MDDLRIERGTPPAAPRRILPLVLAAILLLLALAAAWWFARPQPPALRTAVARAVSATGAERTVLNASGYVTARREATVSSKVTGKVMEILIEEGVRVDAGQILARLDDTNVRGNLELAQAQLAAAQSALEETKVRVIEAERDLRRLATLLQGTVASQADFDRAETAALAARARLAQQATTVTVAERTVAIWQQQLDDTIIRAPFAGIVTSKNAQPGEMISPMSSGGFTRTGICTVVDMDSREIEIDVNESYINRVAPGQGVEATLDAYAGWKIPCKVIAIIPTADRQKSTVRVRVGFDQLDPRILPQMAVKVAFRDSGAAPAANPARLVLVPKAAVQNRDGRDVVFVVTGGRAERRAVTVVGTQDAETTLSAGVADGETVALDAPTELTDGASVRPTRL</sequence>
<organism evidence="6 7">
    <name type="scientific">Lacunisphaera limnophila</name>
    <dbReference type="NCBI Taxonomy" id="1838286"/>
    <lineage>
        <taxon>Bacteria</taxon>
        <taxon>Pseudomonadati</taxon>
        <taxon>Verrucomicrobiota</taxon>
        <taxon>Opitutia</taxon>
        <taxon>Opitutales</taxon>
        <taxon>Opitutaceae</taxon>
        <taxon>Lacunisphaera</taxon>
    </lineage>
</organism>
<dbReference type="InterPro" id="IPR006143">
    <property type="entry name" value="RND_pump_MFP"/>
</dbReference>
<keyword evidence="3" id="KW-0472">Membrane</keyword>
<keyword evidence="3" id="KW-1133">Transmembrane helix</keyword>
<dbReference type="KEGG" id="obg:Verru16b_01442"/>
<dbReference type="AlphaFoldDB" id="A0A1D8AU27"/>
<keyword evidence="2" id="KW-0175">Coiled coil</keyword>
<feature type="domain" description="Multidrug resistance protein MdtA-like barrel-sandwich hybrid" evidence="4">
    <location>
        <begin position="74"/>
        <end position="220"/>
    </location>
</feature>
<protein>
    <submittedName>
        <fullName evidence="6">Multidrug resistance protein MdtA</fullName>
    </submittedName>
</protein>
<dbReference type="Gene3D" id="1.10.287.470">
    <property type="entry name" value="Helix hairpin bin"/>
    <property type="match status" value="1"/>
</dbReference>
<name>A0A1D8AU27_9BACT</name>
<dbReference type="Pfam" id="PF25917">
    <property type="entry name" value="BSH_RND"/>
    <property type="match status" value="1"/>
</dbReference>
<reference evidence="6 7" key="1">
    <citation type="submission" date="2016-06" db="EMBL/GenBank/DDBJ databases">
        <title>Three novel species with peptidoglycan cell walls form the new genus Lacunisphaera gen. nov. in the family Opitutaceae of the verrucomicrobial subdivision 4.</title>
        <authorList>
            <person name="Rast P."/>
            <person name="Gloeckner I."/>
            <person name="Jogler M."/>
            <person name="Boedeker C."/>
            <person name="Jeske O."/>
            <person name="Wiegand S."/>
            <person name="Reinhardt R."/>
            <person name="Schumann P."/>
            <person name="Rohde M."/>
            <person name="Spring S."/>
            <person name="Gloeckner F.O."/>
            <person name="Jogler C."/>
        </authorList>
    </citation>
    <scope>NUCLEOTIDE SEQUENCE [LARGE SCALE GENOMIC DNA]</scope>
    <source>
        <strain evidence="6 7">IG16b</strain>
    </source>
</reference>
<dbReference type="EMBL" id="CP016094">
    <property type="protein sequence ID" value="AOS44380.1"/>
    <property type="molecule type" value="Genomic_DNA"/>
</dbReference>
<dbReference type="STRING" id="1838286.Verru16b_01442"/>
<accession>A0A1D8AU27</accession>
<evidence type="ECO:0000256" key="3">
    <source>
        <dbReference type="SAM" id="Phobius"/>
    </source>
</evidence>
<dbReference type="NCBIfam" id="TIGR01730">
    <property type="entry name" value="RND_mfp"/>
    <property type="match status" value="1"/>
</dbReference>
<dbReference type="InterPro" id="IPR058625">
    <property type="entry name" value="MdtA-like_BSH"/>
</dbReference>
<dbReference type="GO" id="GO:0015562">
    <property type="term" value="F:efflux transmembrane transporter activity"/>
    <property type="evidence" value="ECO:0007669"/>
    <property type="project" value="TreeGrafter"/>
</dbReference>